<protein>
    <submittedName>
        <fullName evidence="1">Four helix bundle protein</fullName>
    </submittedName>
</protein>
<gene>
    <name evidence="1" type="ORF">NE848_07340</name>
</gene>
<proteinExistence type="predicted"/>
<organism evidence="1 2">
    <name type="scientific">Gramella jeungdoensis</name>
    <dbReference type="NCBI Taxonomy" id="708091"/>
    <lineage>
        <taxon>Bacteria</taxon>
        <taxon>Pseudomonadati</taxon>
        <taxon>Bacteroidota</taxon>
        <taxon>Flavobacteriia</taxon>
        <taxon>Flavobacteriales</taxon>
        <taxon>Flavobacteriaceae</taxon>
        <taxon>Christiangramia</taxon>
    </lineage>
</organism>
<sequence length="43" mass="5153">MKSYKDLDTYNLAFQYALEVHKVSMKLPKFENREVRFGDLQKA</sequence>
<dbReference type="Proteomes" id="UP001155077">
    <property type="component" value="Unassembled WGS sequence"/>
</dbReference>
<keyword evidence="2" id="KW-1185">Reference proteome</keyword>
<dbReference type="InterPro" id="IPR036583">
    <property type="entry name" value="23S_rRNA_IVS_sf"/>
</dbReference>
<dbReference type="RefSeq" id="WP_252111973.1">
    <property type="nucleotide sequence ID" value="NZ_JAMSCK010000002.1"/>
</dbReference>
<comment type="caution">
    <text evidence="1">The sequence shown here is derived from an EMBL/GenBank/DDBJ whole genome shotgun (WGS) entry which is preliminary data.</text>
</comment>
<accession>A0ABT0Z0D1</accession>
<reference evidence="1" key="1">
    <citation type="submission" date="2022-06" db="EMBL/GenBank/DDBJ databases">
        <title>Gramella sediminis sp. nov., isolated from deep-sea sediment of the Indian Ocean.</title>
        <authorList>
            <person name="Yang L."/>
        </authorList>
    </citation>
    <scope>NUCLEOTIDE SEQUENCE</scope>
    <source>
        <strain evidence="1">HMD3159</strain>
    </source>
</reference>
<evidence type="ECO:0000313" key="2">
    <source>
        <dbReference type="Proteomes" id="UP001155077"/>
    </source>
</evidence>
<dbReference type="EMBL" id="JAMSCK010000002">
    <property type="protein sequence ID" value="MCM8569186.1"/>
    <property type="molecule type" value="Genomic_DNA"/>
</dbReference>
<dbReference type="Gene3D" id="1.20.1440.60">
    <property type="entry name" value="23S rRNA-intervening sequence"/>
    <property type="match status" value="1"/>
</dbReference>
<evidence type="ECO:0000313" key="1">
    <source>
        <dbReference type="EMBL" id="MCM8569186.1"/>
    </source>
</evidence>
<name>A0ABT0Z0D1_9FLAO</name>